<name>A0ABR5VH42_MARGR</name>
<dbReference type="InterPro" id="IPR027417">
    <property type="entry name" value="P-loop_NTPase"/>
</dbReference>
<dbReference type="NCBIfam" id="TIGR00176">
    <property type="entry name" value="mobB"/>
    <property type="match status" value="1"/>
</dbReference>
<evidence type="ECO:0000259" key="1">
    <source>
        <dbReference type="Pfam" id="PF03205"/>
    </source>
</evidence>
<keyword evidence="3" id="KW-1185">Reference proteome</keyword>
<dbReference type="CDD" id="cd03116">
    <property type="entry name" value="MobB"/>
    <property type="match status" value="1"/>
</dbReference>
<protein>
    <submittedName>
        <fullName evidence="2">Molybdopterin-guanine dinucleotide biosynthesis protein MobB</fullName>
    </submittedName>
</protein>
<gene>
    <name evidence="2" type="ORF">AY586_11445</name>
</gene>
<accession>A0ABR5VH42</accession>
<dbReference type="PANTHER" id="PTHR40072">
    <property type="entry name" value="MOLYBDOPTERIN-GUANINE DINUCLEOTIDE BIOSYNTHESIS ADAPTER PROTEIN-RELATED"/>
    <property type="match status" value="1"/>
</dbReference>
<dbReference type="Proteomes" id="UP000075766">
    <property type="component" value="Unassembled WGS sequence"/>
</dbReference>
<proteinExistence type="predicted"/>
<feature type="domain" description="Molybdopterin-guanine dinucleotide biosynthesis protein B (MobB)" evidence="1">
    <location>
        <begin position="8"/>
        <end position="143"/>
    </location>
</feature>
<evidence type="ECO:0000313" key="2">
    <source>
        <dbReference type="EMBL" id="KXX65078.1"/>
    </source>
</evidence>
<dbReference type="InterPro" id="IPR052539">
    <property type="entry name" value="MGD_biosynthesis_adapter"/>
</dbReference>
<evidence type="ECO:0000313" key="3">
    <source>
        <dbReference type="Proteomes" id="UP000075766"/>
    </source>
</evidence>
<dbReference type="Gene3D" id="3.40.50.300">
    <property type="entry name" value="P-loop containing nucleotide triphosphate hydrolases"/>
    <property type="match status" value="1"/>
</dbReference>
<reference evidence="2 3" key="1">
    <citation type="submission" date="2016-02" db="EMBL/GenBank/DDBJ databases">
        <title>Genome sequence of Marichromatium gracile YL-28, a purple sulfur bacterium.</title>
        <authorList>
            <person name="Zhao C."/>
            <person name="Hong X."/>
            <person name="Chen S."/>
            <person name="Yang S."/>
        </authorList>
    </citation>
    <scope>NUCLEOTIDE SEQUENCE [LARGE SCALE GENOMIC DNA]</scope>
    <source>
        <strain evidence="2 3">YL28</strain>
    </source>
</reference>
<dbReference type="PANTHER" id="PTHR40072:SF1">
    <property type="entry name" value="MOLYBDOPTERIN-GUANINE DINUCLEOTIDE BIOSYNTHESIS ADAPTER PROTEIN"/>
    <property type="match status" value="1"/>
</dbReference>
<dbReference type="InterPro" id="IPR004435">
    <property type="entry name" value="MobB_dom"/>
</dbReference>
<dbReference type="EMBL" id="LSYU01000040">
    <property type="protein sequence ID" value="KXX65078.1"/>
    <property type="molecule type" value="Genomic_DNA"/>
</dbReference>
<dbReference type="RefSeq" id="WP_062273976.1">
    <property type="nucleotide sequence ID" value="NZ_LSYU01000040.1"/>
</dbReference>
<organism evidence="2 3">
    <name type="scientific">Marichromatium gracile</name>
    <name type="common">Chromatium gracile</name>
    <dbReference type="NCBI Taxonomy" id="1048"/>
    <lineage>
        <taxon>Bacteria</taxon>
        <taxon>Pseudomonadati</taxon>
        <taxon>Pseudomonadota</taxon>
        <taxon>Gammaproteobacteria</taxon>
        <taxon>Chromatiales</taxon>
        <taxon>Chromatiaceae</taxon>
        <taxon>Marichromatium</taxon>
    </lineage>
</organism>
<comment type="caution">
    <text evidence="2">The sequence shown here is derived from an EMBL/GenBank/DDBJ whole genome shotgun (WGS) entry which is preliminary data.</text>
</comment>
<dbReference type="SUPFAM" id="SSF52540">
    <property type="entry name" value="P-loop containing nucleoside triphosphate hydrolases"/>
    <property type="match status" value="1"/>
</dbReference>
<sequence>MAVATPPVLGFVAPSGSGKTTLLCRLLPRLRARGLRVGCLKHAHHRFDVDHPGKDSFELRAAGAEQVLVASRRRWALMVETPEADADPDLDTLLARLDPGGLDLVLVEGFKHADYAKIEVHRSALGLAPLYPEDPAIIAVASDRPSLPAPAPPRLALDDPEAVAGFVVEWLAGQGRGGRGRSAQRRY</sequence>
<dbReference type="Pfam" id="PF03205">
    <property type="entry name" value="MobB"/>
    <property type="match status" value="1"/>
</dbReference>